<keyword evidence="2" id="KW-1185">Reference proteome</keyword>
<name>A0A7I4AFV4_PHYPA</name>
<dbReference type="EnsemblPlants" id="Pp3c11_4830V3.2">
    <property type="protein sequence ID" value="Pp3c11_4830V3.2"/>
    <property type="gene ID" value="Pp3c11_4830"/>
</dbReference>
<dbReference type="EMBL" id="ABEU02000011">
    <property type="status" value="NOT_ANNOTATED_CDS"/>
    <property type="molecule type" value="Genomic_DNA"/>
</dbReference>
<accession>A0A7I4AFV4</accession>
<dbReference type="AlphaFoldDB" id="A0A7I4AFV4"/>
<dbReference type="PANTHER" id="PTHR33702:SF5">
    <property type="entry name" value="OS01G0308600 PROTEIN"/>
    <property type="match status" value="1"/>
</dbReference>
<evidence type="ECO:0000313" key="2">
    <source>
        <dbReference type="Proteomes" id="UP000006727"/>
    </source>
</evidence>
<reference evidence="1 2" key="1">
    <citation type="journal article" date="2008" name="Science">
        <title>The Physcomitrella genome reveals evolutionary insights into the conquest of land by plants.</title>
        <authorList>
            <person name="Rensing S."/>
            <person name="Lang D."/>
            <person name="Zimmer A."/>
            <person name="Terry A."/>
            <person name="Salamov A."/>
            <person name="Shapiro H."/>
            <person name="Nishiyama T."/>
            <person name="Perroud P.-F."/>
            <person name="Lindquist E."/>
            <person name="Kamisugi Y."/>
            <person name="Tanahashi T."/>
            <person name="Sakakibara K."/>
            <person name="Fujita T."/>
            <person name="Oishi K."/>
            <person name="Shin-I T."/>
            <person name="Kuroki Y."/>
            <person name="Toyoda A."/>
            <person name="Suzuki Y."/>
            <person name="Hashimoto A."/>
            <person name="Yamaguchi K."/>
            <person name="Sugano A."/>
            <person name="Kohara Y."/>
            <person name="Fujiyama A."/>
            <person name="Anterola A."/>
            <person name="Aoki S."/>
            <person name="Ashton N."/>
            <person name="Barbazuk W.B."/>
            <person name="Barker E."/>
            <person name="Bennetzen J."/>
            <person name="Bezanilla M."/>
            <person name="Blankenship R."/>
            <person name="Cho S.H."/>
            <person name="Dutcher S."/>
            <person name="Estelle M."/>
            <person name="Fawcett J.A."/>
            <person name="Gundlach H."/>
            <person name="Hanada K."/>
            <person name="Heyl A."/>
            <person name="Hicks K.A."/>
            <person name="Hugh J."/>
            <person name="Lohr M."/>
            <person name="Mayer K."/>
            <person name="Melkozernov A."/>
            <person name="Murata T."/>
            <person name="Nelson D."/>
            <person name="Pils B."/>
            <person name="Prigge M."/>
            <person name="Reiss B."/>
            <person name="Renner T."/>
            <person name="Rombauts S."/>
            <person name="Rushton P."/>
            <person name="Sanderfoot A."/>
            <person name="Schween G."/>
            <person name="Shiu S.-H."/>
            <person name="Stueber K."/>
            <person name="Theodoulou F.L."/>
            <person name="Tu H."/>
            <person name="Van de Peer Y."/>
            <person name="Verrier P.J."/>
            <person name="Waters E."/>
            <person name="Wood A."/>
            <person name="Yang L."/>
            <person name="Cove D."/>
            <person name="Cuming A."/>
            <person name="Hasebe M."/>
            <person name="Lucas S."/>
            <person name="Mishler D.B."/>
            <person name="Reski R."/>
            <person name="Grigoriev I."/>
            <person name="Quatrano R.S."/>
            <person name="Boore J.L."/>
        </authorList>
    </citation>
    <scope>NUCLEOTIDE SEQUENCE [LARGE SCALE GENOMIC DNA]</scope>
    <source>
        <strain evidence="1 2">cv. Gransden 2004</strain>
    </source>
</reference>
<dbReference type="Gramene" id="Pp3c11_4830V3.2">
    <property type="protein sequence ID" value="Pp3c11_4830V3.2"/>
    <property type="gene ID" value="Pp3c11_4830"/>
</dbReference>
<reference evidence="1" key="3">
    <citation type="submission" date="2020-12" db="UniProtKB">
        <authorList>
            <consortium name="EnsemblPlants"/>
        </authorList>
    </citation>
    <scope>IDENTIFICATION</scope>
</reference>
<evidence type="ECO:0000313" key="1">
    <source>
        <dbReference type="EnsemblPlants" id="Pp3c11_4830V3.2"/>
    </source>
</evidence>
<organism evidence="1 2">
    <name type="scientific">Physcomitrium patens</name>
    <name type="common">Spreading-leaved earth moss</name>
    <name type="synonym">Physcomitrella patens</name>
    <dbReference type="NCBI Taxonomy" id="3218"/>
    <lineage>
        <taxon>Eukaryota</taxon>
        <taxon>Viridiplantae</taxon>
        <taxon>Streptophyta</taxon>
        <taxon>Embryophyta</taxon>
        <taxon>Bryophyta</taxon>
        <taxon>Bryophytina</taxon>
        <taxon>Bryopsida</taxon>
        <taxon>Funariidae</taxon>
        <taxon>Funariales</taxon>
        <taxon>Funariaceae</taxon>
        <taxon>Physcomitrium</taxon>
    </lineage>
</organism>
<protein>
    <submittedName>
        <fullName evidence="1">Uncharacterized protein</fullName>
    </submittedName>
</protein>
<proteinExistence type="predicted"/>
<dbReference type="Proteomes" id="UP000006727">
    <property type="component" value="Chromosome 11"/>
</dbReference>
<sequence length="259" mass="29748">MKEREQARKRSERGRKVRKLCLPALESEDRRSKQMAQQEEMPSRIILTHATPAYIYATLSIDPDKFRAAYGSFSLLVKVFSRFNHGAGLKLRLLLAKCSFPYQPCLWSDVISGANAVVVAAMGRRRVMVLAPAIARMQCMSNPYKRVDDEDGKLTKWRKSFLSGWRKKRMALKFGRRSKSTETRLRWGFRVSKLKIKRLSPLHLLKKLRDAYVNMMLSLESNMEGSTAASMGPHYMDPYRGAGMSMPWVFPAFAMPLVY</sequence>
<reference evidence="1 2" key="2">
    <citation type="journal article" date="2018" name="Plant J.">
        <title>The Physcomitrella patens chromosome-scale assembly reveals moss genome structure and evolution.</title>
        <authorList>
            <person name="Lang D."/>
            <person name="Ullrich K.K."/>
            <person name="Murat F."/>
            <person name="Fuchs J."/>
            <person name="Jenkins J."/>
            <person name="Haas F.B."/>
            <person name="Piednoel M."/>
            <person name="Gundlach H."/>
            <person name="Van Bel M."/>
            <person name="Meyberg R."/>
            <person name="Vives C."/>
            <person name="Morata J."/>
            <person name="Symeonidi A."/>
            <person name="Hiss M."/>
            <person name="Muchero W."/>
            <person name="Kamisugi Y."/>
            <person name="Saleh O."/>
            <person name="Blanc G."/>
            <person name="Decker E.L."/>
            <person name="van Gessel N."/>
            <person name="Grimwood J."/>
            <person name="Hayes R.D."/>
            <person name="Graham S.W."/>
            <person name="Gunter L.E."/>
            <person name="McDaniel S.F."/>
            <person name="Hoernstein S.N.W."/>
            <person name="Larsson A."/>
            <person name="Li F.W."/>
            <person name="Perroud P.F."/>
            <person name="Phillips J."/>
            <person name="Ranjan P."/>
            <person name="Rokshar D.S."/>
            <person name="Rothfels C.J."/>
            <person name="Schneider L."/>
            <person name="Shu S."/>
            <person name="Stevenson D.W."/>
            <person name="Thummler F."/>
            <person name="Tillich M."/>
            <person name="Villarreal Aguilar J.C."/>
            <person name="Widiez T."/>
            <person name="Wong G.K."/>
            <person name="Wymore A."/>
            <person name="Zhang Y."/>
            <person name="Zimmer A.D."/>
            <person name="Quatrano R.S."/>
            <person name="Mayer K.F.X."/>
            <person name="Goodstein D."/>
            <person name="Casacuberta J.M."/>
            <person name="Vandepoele K."/>
            <person name="Reski R."/>
            <person name="Cuming A.C."/>
            <person name="Tuskan G.A."/>
            <person name="Maumus F."/>
            <person name="Salse J."/>
            <person name="Schmutz J."/>
            <person name="Rensing S.A."/>
        </authorList>
    </citation>
    <scope>NUCLEOTIDE SEQUENCE [LARGE SCALE GENOMIC DNA]</scope>
    <source>
        <strain evidence="1 2">cv. Gransden 2004</strain>
    </source>
</reference>
<dbReference type="PANTHER" id="PTHR33702">
    <property type="entry name" value="BNAA09G40010D PROTEIN"/>
    <property type="match status" value="1"/>
</dbReference>
<dbReference type="InParanoid" id="A0A7I4AFV4"/>